<evidence type="ECO:0000256" key="1">
    <source>
        <dbReference type="SAM" id="MobiDB-lite"/>
    </source>
</evidence>
<gene>
    <name evidence="2" type="ORF">ECPE_LOCUS1514</name>
</gene>
<dbReference type="AlphaFoldDB" id="A0A183A3H9"/>
<reference evidence="4" key="1">
    <citation type="submission" date="2016-06" db="UniProtKB">
        <authorList>
            <consortium name="WormBaseParasite"/>
        </authorList>
    </citation>
    <scope>IDENTIFICATION</scope>
</reference>
<dbReference type="WBParaSite" id="ECPE_0000151401-mRNA-1">
    <property type="protein sequence ID" value="ECPE_0000151401-mRNA-1"/>
    <property type="gene ID" value="ECPE_0000151401"/>
</dbReference>
<evidence type="ECO:0000313" key="3">
    <source>
        <dbReference type="Proteomes" id="UP000272942"/>
    </source>
</evidence>
<dbReference type="Proteomes" id="UP000272942">
    <property type="component" value="Unassembled WGS sequence"/>
</dbReference>
<feature type="region of interest" description="Disordered" evidence="1">
    <location>
        <begin position="102"/>
        <end position="125"/>
    </location>
</feature>
<sequence length="125" mass="13159">MTTSSLEEPHTCTANIDSLAVEDPKSPPVDGVAIVLLAPNSPVVVIPDVLKLLPNKPPVVLVVVALIAGEEVTDVAVTLVDVAVNVDAVEVVAVPKRLLVPKRPSDPEFPAPWVDKKLNNPPVDN</sequence>
<protein>
    <submittedName>
        <fullName evidence="2 4">Uncharacterized protein</fullName>
    </submittedName>
</protein>
<proteinExistence type="predicted"/>
<evidence type="ECO:0000313" key="4">
    <source>
        <dbReference type="WBParaSite" id="ECPE_0000151401-mRNA-1"/>
    </source>
</evidence>
<accession>A0A183A3H9</accession>
<evidence type="ECO:0000313" key="2">
    <source>
        <dbReference type="EMBL" id="VDP40412.1"/>
    </source>
</evidence>
<keyword evidence="3" id="KW-1185">Reference proteome</keyword>
<name>A0A183A3H9_9TREM</name>
<organism evidence="4">
    <name type="scientific">Echinostoma caproni</name>
    <dbReference type="NCBI Taxonomy" id="27848"/>
    <lineage>
        <taxon>Eukaryota</taxon>
        <taxon>Metazoa</taxon>
        <taxon>Spiralia</taxon>
        <taxon>Lophotrochozoa</taxon>
        <taxon>Platyhelminthes</taxon>
        <taxon>Trematoda</taxon>
        <taxon>Digenea</taxon>
        <taxon>Plagiorchiida</taxon>
        <taxon>Echinostomata</taxon>
        <taxon>Echinostomatoidea</taxon>
        <taxon>Echinostomatidae</taxon>
        <taxon>Echinostoma</taxon>
    </lineage>
</organism>
<dbReference type="EMBL" id="UZAN01010258">
    <property type="protein sequence ID" value="VDP40412.1"/>
    <property type="molecule type" value="Genomic_DNA"/>
</dbReference>
<reference evidence="2 3" key="2">
    <citation type="submission" date="2018-11" db="EMBL/GenBank/DDBJ databases">
        <authorList>
            <consortium name="Pathogen Informatics"/>
        </authorList>
    </citation>
    <scope>NUCLEOTIDE SEQUENCE [LARGE SCALE GENOMIC DNA]</scope>
    <source>
        <strain evidence="2 3">Egypt</strain>
    </source>
</reference>